<evidence type="ECO:0000259" key="5">
    <source>
        <dbReference type="PROSITE" id="PS51725"/>
    </source>
</evidence>
<feature type="region of interest" description="Disordered" evidence="4">
    <location>
        <begin position="687"/>
        <end position="712"/>
    </location>
</feature>
<dbReference type="EMBL" id="FQVX01000004">
    <property type="protein sequence ID" value="SHH11764.1"/>
    <property type="molecule type" value="Genomic_DNA"/>
</dbReference>
<reference evidence="6 7" key="1">
    <citation type="submission" date="2016-11" db="EMBL/GenBank/DDBJ databases">
        <authorList>
            <person name="Jaros S."/>
            <person name="Januszkiewicz K."/>
            <person name="Wedrychowicz H."/>
        </authorList>
    </citation>
    <scope>NUCLEOTIDE SEQUENCE [LARGE SCALE GENOMIC DNA]</scope>
    <source>
        <strain evidence="6 7">DSM 45408</strain>
    </source>
</reference>
<dbReference type="InterPro" id="IPR036188">
    <property type="entry name" value="FAD/NAD-bd_sf"/>
</dbReference>
<keyword evidence="7" id="KW-1185">Reference proteome</keyword>
<dbReference type="InterPro" id="IPR007138">
    <property type="entry name" value="ABM_dom"/>
</dbReference>
<dbReference type="Gene3D" id="3.30.70.2450">
    <property type="match status" value="1"/>
</dbReference>
<dbReference type="Pfam" id="PF01494">
    <property type="entry name" value="FAD_binding_3"/>
    <property type="match status" value="1"/>
</dbReference>
<dbReference type="Gene3D" id="3.40.30.120">
    <property type="match status" value="1"/>
</dbReference>
<evidence type="ECO:0000313" key="7">
    <source>
        <dbReference type="Proteomes" id="UP000184471"/>
    </source>
</evidence>
<dbReference type="STRING" id="1070870.SAMN05444351_4089"/>
<evidence type="ECO:0000256" key="2">
    <source>
        <dbReference type="ARBA" id="ARBA00022630"/>
    </source>
</evidence>
<dbReference type="PROSITE" id="PS51725">
    <property type="entry name" value="ABM"/>
    <property type="match status" value="2"/>
</dbReference>
<dbReference type="RefSeq" id="WP_073422199.1">
    <property type="nucleotide sequence ID" value="NZ_FQVX01000004.1"/>
</dbReference>
<feature type="domain" description="ABM" evidence="5">
    <location>
        <begin position="16"/>
        <end position="104"/>
    </location>
</feature>
<evidence type="ECO:0000313" key="6">
    <source>
        <dbReference type="EMBL" id="SHH11764.1"/>
    </source>
</evidence>
<dbReference type="SUPFAM" id="SSF54909">
    <property type="entry name" value="Dimeric alpha+beta barrel"/>
    <property type="match status" value="2"/>
</dbReference>
<dbReference type="GO" id="GO:0016709">
    <property type="term" value="F:oxidoreductase activity, acting on paired donors, with incorporation or reduction of molecular oxygen, NAD(P)H as one donor, and incorporation of one atom of oxygen"/>
    <property type="evidence" value="ECO:0007669"/>
    <property type="project" value="UniProtKB-ARBA"/>
</dbReference>
<dbReference type="InterPro" id="IPR050641">
    <property type="entry name" value="RIFMO-like"/>
</dbReference>
<dbReference type="InterPro" id="IPR002938">
    <property type="entry name" value="FAD-bd"/>
</dbReference>
<name>A0A1M5QC52_9ACTN</name>
<accession>A0A1M5QC52</accession>
<dbReference type="SUPFAM" id="SSF51905">
    <property type="entry name" value="FAD/NAD(P)-binding domain"/>
    <property type="match status" value="1"/>
</dbReference>
<dbReference type="PRINTS" id="PR00420">
    <property type="entry name" value="RNGMNOXGNASE"/>
</dbReference>
<sequence length="837" mass="90345">MTTLEERPATTHDGAVRTLLRMRVREGCEQAFEEAWREAAAQIATVPGNVRQELLRDAADPRTFLVAADWADRAAVDGFGRSEARETLTAALRDLREDADRSTFEVLYGITGGEQASHVRVDISTKVAPGEEEAFERAYAIVTDRLRGTKGLIREELLREPDSDLYHIFAEWESDEDFRNWVEDPSHADQSGPLIRWLSVFFQRKLYEIRFRPQEAGVRGIRAAAAPPVPAPAPAPAVPAAPAAAPAPVEAPAEVPAPRAAVSEPVTAPIDLGSLPSPVPAPPAARTRAASEVLVVGAGPAGLTAGIELARRGVAVRVVDKRPEASTQADKAIGIHCRTMEIWEDQGVVTEAMDAGSWLYGQTVFVNGKRTHQVDWSGLEELPYAHLGLPQYETERILTGRLRSLGVEVERGVELTGFTQDDEGVTATLTHSSGDVEAARAAYLVGADGASSAVRAQLGLRFEGGLSMFPQLFMLGDVDVDWEMPPGHLVRWVRIEDDGDFTGMLVCVPLRGRNRYRVATLAPKRLQDTIGTGVVPPGFWKEYDPPGLADIQAAIDDLGPAGTTASNLRWSSIFRIKHGIVDRYREGRVFVAGDAAHLHPPAGGQGMNTGIQDAWNLSWKLALAVRGEASPGLLDSYDAERRPAGKAIVDRAVAIAFTDEMDMEDEKAQFLLEMQMTMNYAGSPLVGEDAGRPGARDGFDGGPEPGHRAPDVTGLRRFGVAHDLRVFDLTRGTHATLLLSADGTADTGALEELAAAVRRDTRGQVRPYLVLAPGTAVPPLVELPVLSDPDGRFRAAYGITGAGTAAYVVRPDGHVGFRARPVREDTLREHLAGVYAL</sequence>
<evidence type="ECO:0000256" key="4">
    <source>
        <dbReference type="SAM" id="MobiDB-lite"/>
    </source>
</evidence>
<proteinExistence type="predicted"/>
<keyword evidence="2" id="KW-0285">Flavoprotein</keyword>
<dbReference type="PANTHER" id="PTHR43004:SF19">
    <property type="entry name" value="BINDING MONOOXYGENASE, PUTATIVE (JCVI)-RELATED"/>
    <property type="match status" value="1"/>
</dbReference>
<dbReference type="GO" id="GO:0071949">
    <property type="term" value="F:FAD binding"/>
    <property type="evidence" value="ECO:0007669"/>
    <property type="project" value="InterPro"/>
</dbReference>
<organism evidence="6 7">
    <name type="scientific">Geodermatophilus nigrescens</name>
    <dbReference type="NCBI Taxonomy" id="1070870"/>
    <lineage>
        <taxon>Bacteria</taxon>
        <taxon>Bacillati</taxon>
        <taxon>Actinomycetota</taxon>
        <taxon>Actinomycetes</taxon>
        <taxon>Geodermatophilales</taxon>
        <taxon>Geodermatophilaceae</taxon>
        <taxon>Geodermatophilus</taxon>
    </lineage>
</organism>
<feature type="compositionally biased region" description="Basic and acidic residues" evidence="4">
    <location>
        <begin position="689"/>
        <end position="710"/>
    </location>
</feature>
<comment type="cofactor">
    <cofactor evidence="1">
        <name>FAD</name>
        <dbReference type="ChEBI" id="CHEBI:57692"/>
    </cofactor>
</comment>
<dbReference type="PANTHER" id="PTHR43004">
    <property type="entry name" value="TRK SYSTEM POTASSIUM UPTAKE PROTEIN"/>
    <property type="match status" value="1"/>
</dbReference>
<keyword evidence="3" id="KW-0274">FAD</keyword>
<dbReference type="InterPro" id="IPR011008">
    <property type="entry name" value="Dimeric_a/b-barrel"/>
</dbReference>
<dbReference type="Gene3D" id="3.30.70.100">
    <property type="match status" value="2"/>
</dbReference>
<dbReference type="Proteomes" id="UP000184471">
    <property type="component" value="Unassembled WGS sequence"/>
</dbReference>
<gene>
    <name evidence="6" type="ORF">SAMN05444351_4089</name>
</gene>
<protein>
    <submittedName>
        <fullName evidence="6">2-polyprenyl-6-methoxyphenol hydroxylase</fullName>
    </submittedName>
</protein>
<feature type="domain" description="ABM" evidence="5">
    <location>
        <begin position="119"/>
        <end position="209"/>
    </location>
</feature>
<dbReference type="Pfam" id="PF03992">
    <property type="entry name" value="ABM"/>
    <property type="match status" value="2"/>
</dbReference>
<dbReference type="AlphaFoldDB" id="A0A1M5QC52"/>
<evidence type="ECO:0000256" key="1">
    <source>
        <dbReference type="ARBA" id="ARBA00001974"/>
    </source>
</evidence>
<evidence type="ECO:0000256" key="3">
    <source>
        <dbReference type="ARBA" id="ARBA00022827"/>
    </source>
</evidence>
<dbReference type="Gene3D" id="3.50.50.60">
    <property type="entry name" value="FAD/NAD(P)-binding domain"/>
    <property type="match status" value="1"/>
</dbReference>